<name>A0A3M8L9A5_9MICO</name>
<dbReference type="Pfam" id="PF03401">
    <property type="entry name" value="TctC"/>
    <property type="match status" value="1"/>
</dbReference>
<comment type="similarity">
    <text evidence="1">Belongs to the UPF0065 (bug) family.</text>
</comment>
<dbReference type="CDD" id="cd07012">
    <property type="entry name" value="PBP2_Bug_TTT"/>
    <property type="match status" value="1"/>
</dbReference>
<dbReference type="Gene3D" id="3.40.190.10">
    <property type="entry name" value="Periplasmic binding protein-like II"/>
    <property type="match status" value="1"/>
</dbReference>
<dbReference type="PANTHER" id="PTHR42928">
    <property type="entry name" value="TRICARBOXYLATE-BINDING PROTEIN"/>
    <property type="match status" value="1"/>
</dbReference>
<organism evidence="3 4">
    <name type="scientific">Cryobacterium tepidiphilum</name>
    <dbReference type="NCBI Taxonomy" id="2486026"/>
    <lineage>
        <taxon>Bacteria</taxon>
        <taxon>Bacillati</taxon>
        <taxon>Actinomycetota</taxon>
        <taxon>Actinomycetes</taxon>
        <taxon>Micrococcales</taxon>
        <taxon>Microbacteriaceae</taxon>
        <taxon>Cryobacterium</taxon>
    </lineage>
</organism>
<dbReference type="Gene3D" id="3.40.190.150">
    <property type="entry name" value="Bordetella uptake gene, domain 1"/>
    <property type="match status" value="1"/>
</dbReference>
<feature type="chain" id="PRO_5017938331" evidence="2">
    <location>
        <begin position="29"/>
        <end position="341"/>
    </location>
</feature>
<dbReference type="InterPro" id="IPR005064">
    <property type="entry name" value="BUG"/>
</dbReference>
<feature type="signal peptide" evidence="2">
    <location>
        <begin position="1"/>
        <end position="28"/>
    </location>
</feature>
<dbReference type="Proteomes" id="UP000279859">
    <property type="component" value="Unassembled WGS sequence"/>
</dbReference>
<dbReference type="PANTHER" id="PTHR42928:SF5">
    <property type="entry name" value="BLR1237 PROTEIN"/>
    <property type="match status" value="1"/>
</dbReference>
<accession>A0A3M8L9A5</accession>
<dbReference type="RefSeq" id="WP_123045998.1">
    <property type="nucleotide sequence ID" value="NZ_RDSR01000014.1"/>
</dbReference>
<dbReference type="SUPFAM" id="SSF53850">
    <property type="entry name" value="Periplasmic binding protein-like II"/>
    <property type="match status" value="1"/>
</dbReference>
<evidence type="ECO:0000313" key="3">
    <source>
        <dbReference type="EMBL" id="RNE62077.1"/>
    </source>
</evidence>
<evidence type="ECO:0000256" key="1">
    <source>
        <dbReference type="ARBA" id="ARBA00006987"/>
    </source>
</evidence>
<dbReference type="InterPro" id="IPR042100">
    <property type="entry name" value="Bug_dom1"/>
</dbReference>
<sequence>MKSTKIAALLSAGILLAGLTACSNTADAAGGASGPAAKSESNWPQKGKTIDLIVAYAPGGSVDTAARVVAPALEKELGVNVQVTNKPGAGGQIGYTALANSKPDGYTIGAVSAPSVVVTPLDPSRGATFTRESFLPLARQVFDPQVIAVKKDSKFEDLGALIDYAKAHPGELSATTTGIQTGEHFAMTSVEEATGAKFNLVAFSEGAASAMAAFLGDHVDIYVGNVSDIVDSGSNDIRVIGVMGAERSPSLPDAHTFKEEGYDVDEGTARGYVAPAGLPEDVATKLEDALGKVIQDPAVVDQLNKLGLPTAYLNSADYIDYWTKQETQYKKLLPQMMADAK</sequence>
<dbReference type="OrthoDB" id="8627412at2"/>
<keyword evidence="2" id="KW-0732">Signal</keyword>
<reference evidence="3 4" key="1">
    <citation type="submission" date="2018-11" db="EMBL/GenBank/DDBJ databases">
        <title>Cryobacterium sp. nov., isolated from rhizosphere soil of lettuce.</title>
        <authorList>
            <person name="Wang Y."/>
        </authorList>
    </citation>
    <scope>NUCLEOTIDE SEQUENCE [LARGE SCALE GENOMIC DNA]</scope>
    <source>
        <strain evidence="3 4">NEAU-85</strain>
    </source>
</reference>
<dbReference type="EMBL" id="RDSR01000014">
    <property type="protein sequence ID" value="RNE62077.1"/>
    <property type="molecule type" value="Genomic_DNA"/>
</dbReference>
<dbReference type="AlphaFoldDB" id="A0A3M8L9A5"/>
<protein>
    <submittedName>
        <fullName evidence="3">Tripartite tricarboxylate transporter substrate binding protein</fullName>
    </submittedName>
</protein>
<keyword evidence="4" id="KW-1185">Reference proteome</keyword>
<evidence type="ECO:0000256" key="2">
    <source>
        <dbReference type="SAM" id="SignalP"/>
    </source>
</evidence>
<proteinExistence type="inferred from homology"/>
<comment type="caution">
    <text evidence="3">The sequence shown here is derived from an EMBL/GenBank/DDBJ whole genome shotgun (WGS) entry which is preliminary data.</text>
</comment>
<evidence type="ECO:0000313" key="4">
    <source>
        <dbReference type="Proteomes" id="UP000279859"/>
    </source>
</evidence>
<gene>
    <name evidence="3" type="ORF">EEJ31_09125</name>
</gene>
<dbReference type="PROSITE" id="PS51257">
    <property type="entry name" value="PROKAR_LIPOPROTEIN"/>
    <property type="match status" value="1"/>
</dbReference>
<dbReference type="PIRSF" id="PIRSF017082">
    <property type="entry name" value="YflP"/>
    <property type="match status" value="1"/>
</dbReference>